<dbReference type="RefSeq" id="WP_092590639.1">
    <property type="nucleotide sequence ID" value="NZ_FMXN01000001.1"/>
</dbReference>
<dbReference type="InterPro" id="IPR041657">
    <property type="entry name" value="HTH_17"/>
</dbReference>
<proteinExistence type="predicted"/>
<gene>
    <name evidence="2" type="ORF">SAMN02927930_00098</name>
</gene>
<dbReference type="InterPro" id="IPR009061">
    <property type="entry name" value="DNA-bd_dom_put_sf"/>
</dbReference>
<evidence type="ECO:0000259" key="1">
    <source>
        <dbReference type="Pfam" id="PF12728"/>
    </source>
</evidence>
<organism evidence="2 3">
    <name type="scientific">Pseudidiomarina indica</name>
    <dbReference type="NCBI Taxonomy" id="1159017"/>
    <lineage>
        <taxon>Bacteria</taxon>
        <taxon>Pseudomonadati</taxon>
        <taxon>Pseudomonadota</taxon>
        <taxon>Gammaproteobacteria</taxon>
        <taxon>Alteromonadales</taxon>
        <taxon>Idiomarinaceae</taxon>
        <taxon>Pseudidiomarina</taxon>
    </lineage>
</organism>
<dbReference type="SUPFAM" id="SSF46955">
    <property type="entry name" value="Putative DNA-binding domain"/>
    <property type="match status" value="1"/>
</dbReference>
<keyword evidence="3" id="KW-1185">Reference proteome</keyword>
<dbReference type="STRING" id="1159017.SAMN02927930_00098"/>
<dbReference type="Proteomes" id="UP000199626">
    <property type="component" value="Unassembled WGS sequence"/>
</dbReference>
<dbReference type="EMBL" id="FMXN01000001">
    <property type="protein sequence ID" value="SDB02779.1"/>
    <property type="molecule type" value="Genomic_DNA"/>
</dbReference>
<feature type="domain" description="Helix-turn-helix" evidence="1">
    <location>
        <begin position="12"/>
        <end position="64"/>
    </location>
</feature>
<protein>
    <submittedName>
        <fullName evidence="2">Transcriptional regulator, AlpA family</fullName>
    </submittedName>
</protein>
<evidence type="ECO:0000313" key="2">
    <source>
        <dbReference type="EMBL" id="SDB02779.1"/>
    </source>
</evidence>
<evidence type="ECO:0000313" key="3">
    <source>
        <dbReference type="Proteomes" id="UP000199626"/>
    </source>
</evidence>
<accession>A0A1G6A2X2</accession>
<name>A0A1G6A2X2_9GAMM</name>
<dbReference type="OrthoDB" id="8455288at2"/>
<reference evidence="3" key="1">
    <citation type="submission" date="2016-10" db="EMBL/GenBank/DDBJ databases">
        <authorList>
            <person name="Varghese N."/>
            <person name="Submissions S."/>
        </authorList>
    </citation>
    <scope>NUCLEOTIDE SEQUENCE [LARGE SCALE GENOMIC DNA]</scope>
    <source>
        <strain evidence="3">CGMCC 1.10824</strain>
    </source>
</reference>
<dbReference type="Pfam" id="PF12728">
    <property type="entry name" value="HTH_17"/>
    <property type="match status" value="1"/>
</dbReference>
<dbReference type="AlphaFoldDB" id="A0A1G6A2X2"/>
<sequence>MATTNPTPASDLLRPEQAANFLNMHRVTLHRLSERDPTFPRKIKASARLCYYRKSELEAWLASREV</sequence>